<dbReference type="Proteomes" id="UP000830835">
    <property type="component" value="Unassembled WGS sequence"/>
</dbReference>
<dbReference type="Pfam" id="PF01476">
    <property type="entry name" value="LysM"/>
    <property type="match status" value="1"/>
</dbReference>
<evidence type="ECO:0000313" key="2">
    <source>
        <dbReference type="EMBL" id="MCJ2544207.1"/>
    </source>
</evidence>
<dbReference type="Gene3D" id="3.10.350.10">
    <property type="entry name" value="LysM domain"/>
    <property type="match status" value="1"/>
</dbReference>
<sequence>MRIAQANNISNSNLIQVGQKLRIPR</sequence>
<keyword evidence="3" id="KW-1185">Reference proteome</keyword>
<comment type="caution">
    <text evidence="2">The sequence shown here is derived from an EMBL/GenBank/DDBJ whole genome shotgun (WGS) entry which is preliminary data.</text>
</comment>
<dbReference type="EMBL" id="JAFIRA010000051">
    <property type="protein sequence ID" value="MCJ2544207.1"/>
    <property type="molecule type" value="Genomic_DNA"/>
</dbReference>
<dbReference type="InterPro" id="IPR036779">
    <property type="entry name" value="LysM_dom_sf"/>
</dbReference>
<evidence type="ECO:0000259" key="1">
    <source>
        <dbReference type="Pfam" id="PF01476"/>
    </source>
</evidence>
<organism evidence="2 3">
    <name type="scientific">Thermostichus vulcanus str. 'Rupite'</name>
    <dbReference type="NCBI Taxonomy" id="2813851"/>
    <lineage>
        <taxon>Bacteria</taxon>
        <taxon>Bacillati</taxon>
        <taxon>Cyanobacteriota</taxon>
        <taxon>Cyanophyceae</taxon>
        <taxon>Thermostichales</taxon>
        <taxon>Thermostichaceae</taxon>
        <taxon>Thermostichus</taxon>
    </lineage>
</organism>
<accession>A0ABT0CEJ6</accession>
<feature type="domain" description="LysM" evidence="1">
    <location>
        <begin position="2"/>
        <end position="24"/>
    </location>
</feature>
<dbReference type="CDD" id="cd00118">
    <property type="entry name" value="LysM"/>
    <property type="match status" value="1"/>
</dbReference>
<name>A0ABT0CEJ6_THEVL</name>
<dbReference type="InterPro" id="IPR018392">
    <property type="entry name" value="LysM"/>
</dbReference>
<protein>
    <submittedName>
        <fullName evidence="2">LysM peptidoglycan-binding domain-containing protein</fullName>
    </submittedName>
</protein>
<proteinExistence type="predicted"/>
<gene>
    <name evidence="2" type="ORF">JX360_15065</name>
</gene>
<reference evidence="2" key="1">
    <citation type="submission" date="2021-02" db="EMBL/GenBank/DDBJ databases">
        <title>The CRISPR/cas machinery reduction and long-range gene transfer in the hot spring cyanobacterium Synechococcus.</title>
        <authorList>
            <person name="Dvorak P."/>
            <person name="Jahodarova E."/>
            <person name="Hasler P."/>
            <person name="Poulickova A."/>
        </authorList>
    </citation>
    <scope>NUCLEOTIDE SEQUENCE</scope>
    <source>
        <strain evidence="2">Rupite</strain>
    </source>
</reference>
<evidence type="ECO:0000313" key="3">
    <source>
        <dbReference type="Proteomes" id="UP000830835"/>
    </source>
</evidence>